<feature type="compositionally biased region" description="Polar residues" evidence="2">
    <location>
        <begin position="95"/>
        <end position="110"/>
    </location>
</feature>
<gene>
    <name evidence="3" type="ORF">LSH36_291g06008</name>
</gene>
<feature type="region of interest" description="Disordered" evidence="2">
    <location>
        <begin position="154"/>
        <end position="258"/>
    </location>
</feature>
<comment type="caution">
    <text evidence="3">The sequence shown here is derived from an EMBL/GenBank/DDBJ whole genome shotgun (WGS) entry which is preliminary data.</text>
</comment>
<dbReference type="EMBL" id="JAODUP010000291">
    <property type="protein sequence ID" value="KAK2153623.1"/>
    <property type="molecule type" value="Genomic_DNA"/>
</dbReference>
<feature type="compositionally biased region" description="Basic and acidic residues" evidence="2">
    <location>
        <begin position="296"/>
        <end position="307"/>
    </location>
</feature>
<feature type="region of interest" description="Disordered" evidence="2">
    <location>
        <begin position="86"/>
        <end position="117"/>
    </location>
</feature>
<accession>A0AAD9N316</accession>
<evidence type="ECO:0000313" key="3">
    <source>
        <dbReference type="EMBL" id="KAK2153623.1"/>
    </source>
</evidence>
<evidence type="ECO:0000256" key="1">
    <source>
        <dbReference type="SAM" id="Coils"/>
    </source>
</evidence>
<keyword evidence="4" id="KW-1185">Reference proteome</keyword>
<reference evidence="3" key="1">
    <citation type="journal article" date="2023" name="Mol. Biol. Evol.">
        <title>Third-Generation Sequencing Reveals the Adaptive Role of the Epigenome in Three Deep-Sea Polychaetes.</title>
        <authorList>
            <person name="Perez M."/>
            <person name="Aroh O."/>
            <person name="Sun Y."/>
            <person name="Lan Y."/>
            <person name="Juniper S.K."/>
            <person name="Young C.R."/>
            <person name="Angers B."/>
            <person name="Qian P.Y."/>
        </authorList>
    </citation>
    <scope>NUCLEOTIDE SEQUENCE</scope>
    <source>
        <strain evidence="3">P08H-3</strain>
    </source>
</reference>
<feature type="coiled-coil region" evidence="1">
    <location>
        <begin position="444"/>
        <end position="507"/>
    </location>
</feature>
<feature type="compositionally biased region" description="Polar residues" evidence="2">
    <location>
        <begin position="191"/>
        <end position="205"/>
    </location>
</feature>
<feature type="region of interest" description="Disordered" evidence="2">
    <location>
        <begin position="288"/>
        <end position="384"/>
    </location>
</feature>
<organism evidence="3 4">
    <name type="scientific">Paralvinella palmiformis</name>
    <dbReference type="NCBI Taxonomy" id="53620"/>
    <lineage>
        <taxon>Eukaryota</taxon>
        <taxon>Metazoa</taxon>
        <taxon>Spiralia</taxon>
        <taxon>Lophotrochozoa</taxon>
        <taxon>Annelida</taxon>
        <taxon>Polychaeta</taxon>
        <taxon>Sedentaria</taxon>
        <taxon>Canalipalpata</taxon>
        <taxon>Terebellida</taxon>
        <taxon>Terebelliformia</taxon>
        <taxon>Alvinellidae</taxon>
        <taxon>Paralvinella</taxon>
    </lineage>
</organism>
<evidence type="ECO:0000313" key="4">
    <source>
        <dbReference type="Proteomes" id="UP001208570"/>
    </source>
</evidence>
<dbReference type="AlphaFoldDB" id="A0AAD9N316"/>
<feature type="region of interest" description="Disordered" evidence="2">
    <location>
        <begin position="652"/>
        <end position="677"/>
    </location>
</feature>
<dbReference type="Proteomes" id="UP001208570">
    <property type="component" value="Unassembled WGS sequence"/>
</dbReference>
<protein>
    <submittedName>
        <fullName evidence="3">Uncharacterized protein</fullName>
    </submittedName>
</protein>
<feature type="region of interest" description="Disordered" evidence="2">
    <location>
        <begin position="507"/>
        <end position="526"/>
    </location>
</feature>
<name>A0AAD9N316_9ANNE</name>
<keyword evidence="1" id="KW-0175">Coiled coil</keyword>
<proteinExistence type="predicted"/>
<feature type="compositionally biased region" description="Basic and acidic residues" evidence="2">
    <location>
        <begin position="317"/>
        <end position="335"/>
    </location>
</feature>
<sequence>MAEGRPSLYRRVPVNTSAALVTDFKSRVLSRLSPAWNSATSDRKRDASKVFEPLRNSIYVKPMTTPRTASRSVVKRPVTQKAMRVLVTPAEQRQRSSSARKYNKQKSASSQHRDPVKKVLSFEVDDQTVGKNAQKLQQLEQKEHQLQEEIANMELKKHERKRKRTNCESADSPSHLDRPHCVGQSRKQTHLSKTAVKSTVRNQSDQNKEHQAGNYQRNPFEPLSKEEIVKRSMNLPSDSDSDGEESSHDKKEQYPLSPLAKDSNCKVINMTTVTHGLKSRVQQTLANSVKTLNGRHNPEYSEREVSSRHTAQAGGVKESRTNKEGHSTHIPRCRDLWSPSRGRVEKTPRRPLKFGKGHGTSTDSSKSSAAKESRPRFSSTVSRSYKQAKRTVISSVKKLSRKSEQSSVDKENVAPAVVKSPSSPVVIRYSEDDPLLKDVFNASIEILNQSIADVTSQFDELESEAQSFLNGSEEMDKENILQQLAQIKKKQEELLRMEKHLQKQLSKEHHCLKRSQGDDISARPGGDEFKRTAKIESGHSAVQRSLFGEKTNSHVNIPEIVQKATKLEIINTDMTSDKCFAVSMAGSSCDVMESQNTCTESENADFVLPSPVQTQNRCMDIISARTLSPKQLTPVSSNLTSVPRILHCTPQVTKYSHPSTGSRSSAELEQNSPIDLTNNTNKASLVVTANKEVLEQDDITEDYGKRNATGTFKNGSVLDDQMPCTTRSKTLLTSELSSDKVDDTRSFAVPVATVTAPVHHITGDRYFDVLSSVNQVSLPTYSDTVADEEVMLFMETFYRSQTSLCDRNQRCNNPLASLLEFGDDMVSWSILSANLYLVINEDSI</sequence>
<evidence type="ECO:0000256" key="2">
    <source>
        <dbReference type="SAM" id="MobiDB-lite"/>
    </source>
</evidence>